<proteinExistence type="predicted"/>
<accession>A0AAD4F455</accession>
<feature type="compositionally biased region" description="Low complexity" evidence="1">
    <location>
        <begin position="109"/>
        <end position="121"/>
    </location>
</feature>
<evidence type="ECO:0000313" key="2">
    <source>
        <dbReference type="EMBL" id="KAG7292746.1"/>
    </source>
</evidence>
<protein>
    <submittedName>
        <fullName evidence="2">Uncharacterized protein</fullName>
    </submittedName>
</protein>
<reference evidence="2" key="1">
    <citation type="submission" date="2023-02" db="EMBL/GenBank/DDBJ databases">
        <authorList>
            <person name="Palmer J.M."/>
        </authorList>
    </citation>
    <scope>NUCLEOTIDE SEQUENCE</scope>
    <source>
        <strain evidence="2">FW57</strain>
    </source>
</reference>
<evidence type="ECO:0000313" key="3">
    <source>
        <dbReference type="Proteomes" id="UP001197093"/>
    </source>
</evidence>
<dbReference type="EMBL" id="JAHCVI010000001">
    <property type="protein sequence ID" value="KAG7292746.1"/>
    <property type="molecule type" value="Genomic_DNA"/>
</dbReference>
<gene>
    <name evidence="2" type="ORF">NEMBOFW57_002786</name>
</gene>
<evidence type="ECO:0000256" key="1">
    <source>
        <dbReference type="SAM" id="MobiDB-lite"/>
    </source>
</evidence>
<feature type="region of interest" description="Disordered" evidence="1">
    <location>
        <begin position="1"/>
        <end position="85"/>
    </location>
</feature>
<comment type="caution">
    <text evidence="2">The sequence shown here is derived from an EMBL/GenBank/DDBJ whole genome shotgun (WGS) entry which is preliminary data.</text>
</comment>
<organism evidence="2 3">
    <name type="scientific">Staphylotrichum longicolle</name>
    <dbReference type="NCBI Taxonomy" id="669026"/>
    <lineage>
        <taxon>Eukaryota</taxon>
        <taxon>Fungi</taxon>
        <taxon>Dikarya</taxon>
        <taxon>Ascomycota</taxon>
        <taxon>Pezizomycotina</taxon>
        <taxon>Sordariomycetes</taxon>
        <taxon>Sordariomycetidae</taxon>
        <taxon>Sordariales</taxon>
        <taxon>Chaetomiaceae</taxon>
        <taxon>Staphylotrichum</taxon>
    </lineage>
</organism>
<name>A0AAD4F455_9PEZI</name>
<dbReference type="AlphaFoldDB" id="A0AAD4F455"/>
<dbReference type="Proteomes" id="UP001197093">
    <property type="component" value="Unassembled WGS sequence"/>
</dbReference>
<keyword evidence="3" id="KW-1185">Reference proteome</keyword>
<feature type="region of interest" description="Disordered" evidence="1">
    <location>
        <begin position="108"/>
        <end position="154"/>
    </location>
</feature>
<feature type="compositionally biased region" description="Low complexity" evidence="1">
    <location>
        <begin position="12"/>
        <end position="43"/>
    </location>
</feature>
<sequence>MHSSTRQPVQKGADGVAADLALLSSTAQTQPQQPQDDQQSPLLEPTSDSTPAQAPIMHFPHCRLGITPIPSTTPNHDGGASTAPTMGKMEQVALPGALVRTLLARFEESQSQSQIQQQQSQHHPHPHHQQQQQQASHPPPAPRSVLPREGRTKRAQRIQIQRYFDDDHDWVYTRCLLADFTGFREDEAEALVVLRPLAGDGEAAADSAEVEAGQWELGFVVQRVGVRDPGAGGECF</sequence>